<proteinExistence type="predicted"/>
<protein>
    <submittedName>
        <fullName evidence="1">GLPGLI family protein</fullName>
    </submittedName>
</protein>
<dbReference type="RefSeq" id="WP_089711703.1">
    <property type="nucleotide sequence ID" value="NZ_FMAR01000005.1"/>
</dbReference>
<name>A0A1C4DJ95_9BACT</name>
<sequence length="279" mass="31823">MWYFLRFTFIVVFLCIISSFRYPNAYEEPGGIAIYHFNYIRDTTNLSELWQEDFQLVFDGKKSSYISYTKKIQDSLQHAKIDAAMRSGSDNIDMGIVHPYTSEKIYVSQAENFLCIAKPFNDNNYLIREELEKIDWKIFKETKKVLGFHCQKATGICKGRSYTAWFTIDIPAGFGPWKLQGLPGLIMEAYDVSQRIRFVCTNVQFTGSGSAHLPLDLPKDAIATSPAAFARMEKAYKEGVSGNSMNGGEAIIEHVKVNNDQSPLNFKTRVVNFPLELNR</sequence>
<evidence type="ECO:0000313" key="2">
    <source>
        <dbReference type="Proteomes" id="UP000242818"/>
    </source>
</evidence>
<dbReference type="OrthoDB" id="1440774at2"/>
<accession>A0A1C4DJ95</accession>
<dbReference type="AlphaFoldDB" id="A0A1C4DJ95"/>
<dbReference type="Pfam" id="PF22252">
    <property type="entry name" value="PNGase_F-II_N"/>
    <property type="match status" value="1"/>
</dbReference>
<reference evidence="1 2" key="1">
    <citation type="submission" date="2016-08" db="EMBL/GenBank/DDBJ databases">
        <authorList>
            <person name="Seilhamer J.J."/>
        </authorList>
    </citation>
    <scope>NUCLEOTIDE SEQUENCE [LARGE SCALE GENOMIC DNA]</scope>
    <source>
        <strain evidence="1 2">A37T2</strain>
    </source>
</reference>
<dbReference type="EMBL" id="FMAR01000005">
    <property type="protein sequence ID" value="SCC31360.1"/>
    <property type="molecule type" value="Genomic_DNA"/>
</dbReference>
<gene>
    <name evidence="1" type="ORF">GA0116948_105302</name>
</gene>
<evidence type="ECO:0000313" key="1">
    <source>
        <dbReference type="EMBL" id="SCC31360.1"/>
    </source>
</evidence>
<dbReference type="NCBIfam" id="TIGR01200">
    <property type="entry name" value="GLPGLI"/>
    <property type="match status" value="1"/>
</dbReference>
<dbReference type="STRING" id="1335309.GA0116948_105302"/>
<dbReference type="InterPro" id="IPR005901">
    <property type="entry name" value="GLPGLI"/>
</dbReference>
<organism evidence="1 2">
    <name type="scientific">Chitinophaga costaii</name>
    <dbReference type="NCBI Taxonomy" id="1335309"/>
    <lineage>
        <taxon>Bacteria</taxon>
        <taxon>Pseudomonadati</taxon>
        <taxon>Bacteroidota</taxon>
        <taxon>Chitinophagia</taxon>
        <taxon>Chitinophagales</taxon>
        <taxon>Chitinophagaceae</taxon>
        <taxon>Chitinophaga</taxon>
    </lineage>
</organism>
<dbReference type="Proteomes" id="UP000242818">
    <property type="component" value="Unassembled WGS sequence"/>
</dbReference>
<keyword evidence="2" id="KW-1185">Reference proteome</keyword>